<dbReference type="NCBIfam" id="TIGR01950">
    <property type="entry name" value="SoxR"/>
    <property type="match status" value="1"/>
</dbReference>
<dbReference type="EMBL" id="RBXR01000001">
    <property type="protein sequence ID" value="RKT74701.1"/>
    <property type="molecule type" value="Genomic_DNA"/>
</dbReference>
<evidence type="ECO:0000256" key="5">
    <source>
        <dbReference type="ARBA" id="ARBA00023015"/>
    </source>
</evidence>
<dbReference type="GO" id="GO:0046872">
    <property type="term" value="F:metal ion binding"/>
    <property type="evidence" value="ECO:0007669"/>
    <property type="project" value="UniProtKB-KW"/>
</dbReference>
<organism evidence="9 10">
    <name type="scientific">Saccharothrix variisporea</name>
    <dbReference type="NCBI Taxonomy" id="543527"/>
    <lineage>
        <taxon>Bacteria</taxon>
        <taxon>Bacillati</taxon>
        <taxon>Actinomycetota</taxon>
        <taxon>Actinomycetes</taxon>
        <taxon>Pseudonocardiales</taxon>
        <taxon>Pseudonocardiaceae</taxon>
        <taxon>Saccharothrix</taxon>
    </lineage>
</organism>
<dbReference type="InterPro" id="IPR009061">
    <property type="entry name" value="DNA-bd_dom_put_sf"/>
</dbReference>
<evidence type="ECO:0000313" key="9">
    <source>
        <dbReference type="EMBL" id="RKT74701.1"/>
    </source>
</evidence>
<keyword evidence="6" id="KW-0238">DNA-binding</keyword>
<keyword evidence="7" id="KW-0804">Transcription</keyword>
<protein>
    <submittedName>
        <fullName evidence="9">MerR family redox-sensitive transcriptional activator SoxR</fullName>
    </submittedName>
</protein>
<comment type="caution">
    <text evidence="9">The sequence shown here is derived from an EMBL/GenBank/DDBJ whole genome shotgun (WGS) entry which is preliminary data.</text>
</comment>
<evidence type="ECO:0000256" key="2">
    <source>
        <dbReference type="ARBA" id="ARBA00022723"/>
    </source>
</evidence>
<dbReference type="InterPro" id="IPR047057">
    <property type="entry name" value="MerR_fam"/>
</dbReference>
<dbReference type="SMART" id="SM00422">
    <property type="entry name" value="HTH_MERR"/>
    <property type="match status" value="1"/>
</dbReference>
<dbReference type="Gene3D" id="1.10.1660.10">
    <property type="match status" value="1"/>
</dbReference>
<dbReference type="PROSITE" id="PS50937">
    <property type="entry name" value="HTH_MERR_2"/>
    <property type="match status" value="1"/>
</dbReference>
<dbReference type="Pfam" id="PF00376">
    <property type="entry name" value="MerR"/>
    <property type="match status" value="1"/>
</dbReference>
<dbReference type="GO" id="GO:0006979">
    <property type="term" value="P:response to oxidative stress"/>
    <property type="evidence" value="ECO:0007669"/>
    <property type="project" value="InterPro"/>
</dbReference>
<evidence type="ECO:0000256" key="3">
    <source>
        <dbReference type="ARBA" id="ARBA00023004"/>
    </source>
</evidence>
<dbReference type="Pfam" id="PF09278">
    <property type="entry name" value="MerR-DNA-bind"/>
    <property type="match status" value="1"/>
</dbReference>
<dbReference type="PANTHER" id="PTHR30204">
    <property type="entry name" value="REDOX-CYCLING DRUG-SENSING TRANSCRIPTIONAL ACTIVATOR SOXR"/>
    <property type="match status" value="1"/>
</dbReference>
<keyword evidence="10" id="KW-1185">Reference proteome</keyword>
<evidence type="ECO:0000313" key="10">
    <source>
        <dbReference type="Proteomes" id="UP000272729"/>
    </source>
</evidence>
<keyword evidence="3" id="KW-0408">Iron</keyword>
<dbReference type="Proteomes" id="UP000272729">
    <property type="component" value="Unassembled WGS sequence"/>
</dbReference>
<sequence>MGDLPWDAKEITIGQLSERSGVPLSALRFYEAKGLISSRRTVGNQRRYARDTLRRVTFIRYAQRVGISLGMIRDALAELPDGRTPTRGDWARLSRSWRDELETRILHMQRLKDNLTECIGCGCLSISRCRLGNTRDELGQRGPGPHRLYDGDFPS</sequence>
<feature type="domain" description="HTH merR-type" evidence="8">
    <location>
        <begin position="10"/>
        <end position="78"/>
    </location>
</feature>
<dbReference type="InterPro" id="IPR010211">
    <property type="entry name" value="Redox-sen_tscrpt-act_SoxR"/>
</dbReference>
<name>A0A495XJK3_9PSEU</name>
<keyword evidence="4" id="KW-0411">Iron-sulfur</keyword>
<dbReference type="PRINTS" id="PR00040">
    <property type="entry name" value="HTHMERR"/>
</dbReference>
<keyword evidence="1" id="KW-0001">2Fe-2S</keyword>
<gene>
    <name evidence="9" type="ORF">DFJ66_8068</name>
</gene>
<dbReference type="GO" id="GO:0003677">
    <property type="term" value="F:DNA binding"/>
    <property type="evidence" value="ECO:0007669"/>
    <property type="project" value="UniProtKB-KW"/>
</dbReference>
<keyword evidence="5" id="KW-0805">Transcription regulation</keyword>
<dbReference type="CDD" id="cd01110">
    <property type="entry name" value="HTH_SoxR"/>
    <property type="match status" value="1"/>
</dbReference>
<evidence type="ECO:0000256" key="6">
    <source>
        <dbReference type="ARBA" id="ARBA00023125"/>
    </source>
</evidence>
<dbReference type="RefSeq" id="WP_121229684.1">
    <property type="nucleotide sequence ID" value="NZ_JBIUBA010000006.1"/>
</dbReference>
<evidence type="ECO:0000256" key="1">
    <source>
        <dbReference type="ARBA" id="ARBA00022714"/>
    </source>
</evidence>
<dbReference type="GO" id="GO:0051537">
    <property type="term" value="F:2 iron, 2 sulfur cluster binding"/>
    <property type="evidence" value="ECO:0007669"/>
    <property type="project" value="UniProtKB-KW"/>
</dbReference>
<reference evidence="9 10" key="1">
    <citation type="submission" date="2018-10" db="EMBL/GenBank/DDBJ databases">
        <title>Sequencing the genomes of 1000 actinobacteria strains.</title>
        <authorList>
            <person name="Klenk H.-P."/>
        </authorList>
    </citation>
    <scope>NUCLEOTIDE SEQUENCE [LARGE SCALE GENOMIC DNA]</scope>
    <source>
        <strain evidence="9 10">DSM 43911</strain>
    </source>
</reference>
<proteinExistence type="predicted"/>
<evidence type="ECO:0000259" key="8">
    <source>
        <dbReference type="PROSITE" id="PS50937"/>
    </source>
</evidence>
<evidence type="ECO:0000256" key="7">
    <source>
        <dbReference type="ARBA" id="ARBA00023163"/>
    </source>
</evidence>
<dbReference type="InterPro" id="IPR000551">
    <property type="entry name" value="MerR-type_HTH_dom"/>
</dbReference>
<keyword evidence="2" id="KW-0479">Metal-binding</keyword>
<dbReference type="OrthoDB" id="9802944at2"/>
<evidence type="ECO:0000256" key="4">
    <source>
        <dbReference type="ARBA" id="ARBA00023014"/>
    </source>
</evidence>
<dbReference type="AlphaFoldDB" id="A0A495XJK3"/>
<dbReference type="PANTHER" id="PTHR30204:SF0">
    <property type="entry name" value="REDOX-SENSITIVE TRANSCRIPTIONAL ACTIVATOR SOXR"/>
    <property type="match status" value="1"/>
</dbReference>
<dbReference type="GO" id="GO:0003700">
    <property type="term" value="F:DNA-binding transcription factor activity"/>
    <property type="evidence" value="ECO:0007669"/>
    <property type="project" value="InterPro"/>
</dbReference>
<accession>A0A495XJK3</accession>
<dbReference type="SUPFAM" id="SSF46955">
    <property type="entry name" value="Putative DNA-binding domain"/>
    <property type="match status" value="1"/>
</dbReference>
<dbReference type="InterPro" id="IPR015358">
    <property type="entry name" value="Tscrpt_reg_MerR_DNA-bd"/>
</dbReference>